<protein>
    <submittedName>
        <fullName evidence="2">Uncharacterized protein</fullName>
    </submittedName>
</protein>
<reference evidence="2" key="1">
    <citation type="submission" date="2021-03" db="UniProtKB">
        <authorList>
            <consortium name="EnsemblPlants"/>
        </authorList>
    </citation>
    <scope>IDENTIFICATION</scope>
</reference>
<dbReference type="Proteomes" id="UP000596661">
    <property type="component" value="Unassembled WGS sequence"/>
</dbReference>
<keyword evidence="3" id="KW-1185">Reference proteome</keyword>
<dbReference type="Gramene" id="evm.model.ctgX165.1">
    <property type="protein sequence ID" value="cds.evm.model.ctgX165.1"/>
    <property type="gene ID" value="evm.TU.ctgX165.1"/>
</dbReference>
<evidence type="ECO:0000256" key="1">
    <source>
        <dbReference type="SAM" id="MobiDB-lite"/>
    </source>
</evidence>
<sequence length="93" mass="10480">IGSAMGCGEVPKAGIRRRLQRRKALAEAKPRETKREEAKWAEASRSSRRRSGYGGSDEPRRPGKPWAKWLPKVKSLEELHRGGLRSKANGEWS</sequence>
<feature type="compositionally biased region" description="Basic and acidic residues" evidence="1">
    <location>
        <begin position="24"/>
        <end position="42"/>
    </location>
</feature>
<organism evidence="2 3">
    <name type="scientific">Cannabis sativa</name>
    <name type="common">Hemp</name>
    <name type="synonym">Marijuana</name>
    <dbReference type="NCBI Taxonomy" id="3483"/>
    <lineage>
        <taxon>Eukaryota</taxon>
        <taxon>Viridiplantae</taxon>
        <taxon>Streptophyta</taxon>
        <taxon>Embryophyta</taxon>
        <taxon>Tracheophyta</taxon>
        <taxon>Spermatophyta</taxon>
        <taxon>Magnoliopsida</taxon>
        <taxon>eudicotyledons</taxon>
        <taxon>Gunneridae</taxon>
        <taxon>Pentapetalae</taxon>
        <taxon>rosids</taxon>
        <taxon>fabids</taxon>
        <taxon>Rosales</taxon>
        <taxon>Cannabaceae</taxon>
        <taxon>Cannabis</taxon>
    </lineage>
</organism>
<proteinExistence type="predicted"/>
<dbReference type="AlphaFoldDB" id="A0A803QRS1"/>
<feature type="region of interest" description="Disordered" evidence="1">
    <location>
        <begin position="23"/>
        <end position="72"/>
    </location>
</feature>
<evidence type="ECO:0000313" key="2">
    <source>
        <dbReference type="EnsemblPlants" id="cds.evm.model.ctgX165.1"/>
    </source>
</evidence>
<accession>A0A803QRS1</accession>
<evidence type="ECO:0000313" key="3">
    <source>
        <dbReference type="Proteomes" id="UP000596661"/>
    </source>
</evidence>
<name>A0A803QRS1_CANSA</name>
<dbReference type="EnsemblPlants" id="evm.model.ctgX165.1">
    <property type="protein sequence ID" value="cds.evm.model.ctgX165.1"/>
    <property type="gene ID" value="evm.TU.ctgX165.1"/>
</dbReference>